<dbReference type="FunFam" id="2.90.10.10:FF:000013">
    <property type="entry name" value="G-type lectin S-receptor-like serine/threonine-protein kinase LECRK1"/>
    <property type="match status" value="1"/>
</dbReference>
<accession>A0AAU9SKR8</accession>
<dbReference type="InterPro" id="IPR051343">
    <property type="entry name" value="G-type_lectin_kinases/EP1-like"/>
</dbReference>
<dbReference type="Gene3D" id="1.10.510.10">
    <property type="entry name" value="Transferase(Phosphotransferase) domain 1"/>
    <property type="match status" value="1"/>
</dbReference>
<dbReference type="CDD" id="cd00028">
    <property type="entry name" value="B_lectin"/>
    <property type="match status" value="1"/>
</dbReference>
<dbReference type="Proteomes" id="UP000836841">
    <property type="component" value="Unassembled WGS sequence"/>
</dbReference>
<evidence type="ECO:0000256" key="1">
    <source>
        <dbReference type="ARBA" id="ARBA00022729"/>
    </source>
</evidence>
<feature type="transmembrane region" description="Helical" evidence="4">
    <location>
        <begin position="443"/>
        <end position="468"/>
    </location>
</feature>
<feature type="signal peptide" evidence="5">
    <location>
        <begin position="1"/>
        <end position="23"/>
    </location>
</feature>
<name>A0AAU9SKR8_THLAR</name>
<feature type="chain" id="PRO_5043740021" description="Bulb-type lectin domain-containing protein" evidence="5">
    <location>
        <begin position="24"/>
        <end position="576"/>
    </location>
</feature>
<gene>
    <name evidence="7" type="ORF">TAV2_LOCUS18429</name>
</gene>
<organism evidence="7 8">
    <name type="scientific">Thlaspi arvense</name>
    <name type="common">Field penny-cress</name>
    <dbReference type="NCBI Taxonomy" id="13288"/>
    <lineage>
        <taxon>Eukaryota</taxon>
        <taxon>Viridiplantae</taxon>
        <taxon>Streptophyta</taxon>
        <taxon>Embryophyta</taxon>
        <taxon>Tracheophyta</taxon>
        <taxon>Spermatophyta</taxon>
        <taxon>Magnoliopsida</taxon>
        <taxon>eudicotyledons</taxon>
        <taxon>Gunneridae</taxon>
        <taxon>Pentapetalae</taxon>
        <taxon>rosids</taxon>
        <taxon>malvids</taxon>
        <taxon>Brassicales</taxon>
        <taxon>Brassicaceae</taxon>
        <taxon>Thlaspideae</taxon>
        <taxon>Thlaspi</taxon>
    </lineage>
</organism>
<dbReference type="SUPFAM" id="SSF51110">
    <property type="entry name" value="alpha-D-mannose-specific plant lectins"/>
    <property type="match status" value="1"/>
</dbReference>
<keyword evidence="4" id="KW-0812">Transmembrane</keyword>
<protein>
    <recommendedName>
        <fullName evidence="6">Bulb-type lectin domain-containing protein</fullName>
    </recommendedName>
</protein>
<evidence type="ECO:0000256" key="3">
    <source>
        <dbReference type="ARBA" id="ARBA00023180"/>
    </source>
</evidence>
<dbReference type="InterPro" id="IPR001480">
    <property type="entry name" value="Bulb-type_lectin_dom"/>
</dbReference>
<dbReference type="AlphaFoldDB" id="A0AAU9SKR8"/>
<reference evidence="7 8" key="1">
    <citation type="submission" date="2022-03" db="EMBL/GenBank/DDBJ databases">
        <authorList>
            <person name="Nunn A."/>
            <person name="Chopra R."/>
            <person name="Nunn A."/>
            <person name="Contreras Garrido A."/>
        </authorList>
    </citation>
    <scope>NUCLEOTIDE SEQUENCE [LARGE SCALE GENOMIC DNA]</scope>
</reference>
<keyword evidence="1 5" id="KW-0732">Signal</keyword>
<sequence>MDFVLILLSIHFLFCFLHPFSTAQNITLGSSLTANGSNSSWVSPSGDFAFGFRNIKTNGYLLAIWFDKIPEKTIVWSAKVDALAEEGSKVQLTTDGKFMLLDPSGKQIWSRNLSEGGAAYAAMLDSGNFVVAKNNGAILWQSFDEPTDTILPTQILDLGSKLVARHSEGNYSSGRFELRLQSNGDLGFFTRNVPLDAINSAYLEIQSGGSGHQVKFNQSGFIYFDAINGSVLGLLSNKTSTSQFYQRAILEYDGVFRHYVYPKSANSIGGRQKNWTTLSFVPPNICTSVIQETGAGACGFNSYCQVESDGRRRCLCPSGYIFFDPDDEMGGCKPNFLPQSCDVESQEADHFNFSEVVNLDWPLSDYEHYQPVTEEWCKDVCLKDCFCAVAIFESNNCWKKKNPLSNGKLDPSVDRHAFVKVRNGNSTFLPPKLVGPKKDQTPLIIGLSSSALLNFLLLLLNFLGFNWFRKRNSKVLQLYKDEGSKKDSGVFTYKELEEATNGFKECYKEGKLELLVENDAEAMNDIKRVKKFVMIALWCTQVDPSLRPTMKSVLLMLEGVIEAPVPPDPSSFVDSM</sequence>
<dbReference type="PANTHER" id="PTHR47976">
    <property type="entry name" value="G-TYPE LECTIN S-RECEPTOR-LIKE SERINE/THREONINE-PROTEIN KINASE SD2-5"/>
    <property type="match status" value="1"/>
</dbReference>
<dbReference type="Pfam" id="PF01453">
    <property type="entry name" value="B_lectin"/>
    <property type="match status" value="1"/>
</dbReference>
<dbReference type="SMART" id="SM00108">
    <property type="entry name" value="B_lectin"/>
    <property type="match status" value="1"/>
</dbReference>
<dbReference type="EMBL" id="CAJVSB020000861">
    <property type="protein sequence ID" value="CAH2068919.1"/>
    <property type="molecule type" value="Genomic_DNA"/>
</dbReference>
<keyword evidence="8" id="KW-1185">Reference proteome</keyword>
<dbReference type="PANTHER" id="PTHR47976:SF108">
    <property type="entry name" value="G-TYPE LECTIN S-RECEPTOR-LIKE SERINE_THREONINE-PROTEIN KINASE LECRK1"/>
    <property type="match status" value="1"/>
</dbReference>
<evidence type="ECO:0000256" key="4">
    <source>
        <dbReference type="SAM" id="Phobius"/>
    </source>
</evidence>
<keyword evidence="2" id="KW-1015">Disulfide bond</keyword>
<keyword evidence="3" id="KW-0325">Glycoprotein</keyword>
<evidence type="ECO:0000256" key="5">
    <source>
        <dbReference type="SAM" id="SignalP"/>
    </source>
</evidence>
<proteinExistence type="predicted"/>
<evidence type="ECO:0000313" key="8">
    <source>
        <dbReference type="Proteomes" id="UP000836841"/>
    </source>
</evidence>
<dbReference type="InterPro" id="IPR036426">
    <property type="entry name" value="Bulb-type_lectin_dom_sf"/>
</dbReference>
<evidence type="ECO:0000259" key="6">
    <source>
        <dbReference type="PROSITE" id="PS50927"/>
    </source>
</evidence>
<evidence type="ECO:0000313" key="7">
    <source>
        <dbReference type="EMBL" id="CAH2068919.1"/>
    </source>
</evidence>
<keyword evidence="4" id="KW-0472">Membrane</keyword>
<feature type="domain" description="Bulb-type lectin" evidence="6">
    <location>
        <begin position="17"/>
        <end position="144"/>
    </location>
</feature>
<comment type="caution">
    <text evidence="7">The sequence shown here is derived from an EMBL/GenBank/DDBJ whole genome shotgun (WGS) entry which is preliminary data.</text>
</comment>
<keyword evidence="4" id="KW-1133">Transmembrane helix</keyword>
<dbReference type="PROSITE" id="PS50927">
    <property type="entry name" value="BULB_LECTIN"/>
    <property type="match status" value="1"/>
</dbReference>
<dbReference type="Gene3D" id="2.90.10.10">
    <property type="entry name" value="Bulb-type lectin domain"/>
    <property type="match status" value="2"/>
</dbReference>
<evidence type="ECO:0000256" key="2">
    <source>
        <dbReference type="ARBA" id="ARBA00023157"/>
    </source>
</evidence>